<dbReference type="Proteomes" id="UP000666240">
    <property type="component" value="Unassembled WGS sequence"/>
</dbReference>
<comment type="cofactor">
    <cofactor evidence="1">
        <name>Zn(2+)</name>
        <dbReference type="ChEBI" id="CHEBI:29105"/>
    </cofactor>
</comment>
<keyword evidence="9" id="KW-1185">Reference proteome</keyword>
<dbReference type="GO" id="GO:0046872">
    <property type="term" value="F:metal ion binding"/>
    <property type="evidence" value="ECO:0007669"/>
    <property type="project" value="UniProtKB-KW"/>
</dbReference>
<name>A0A8J7RM23_9HYPH</name>
<gene>
    <name evidence="8" type="ORF">J5Y06_13500</name>
</gene>
<keyword evidence="2" id="KW-0645">Protease</keyword>
<dbReference type="FunFam" id="2.70.70.10:FF:000006">
    <property type="entry name" value="M23 family peptidase"/>
    <property type="match status" value="1"/>
</dbReference>
<accession>A0A8J7RM23</accession>
<organism evidence="8 9">
    <name type="scientific">Tianweitania sediminis</name>
    <dbReference type="NCBI Taxonomy" id="1502156"/>
    <lineage>
        <taxon>Bacteria</taxon>
        <taxon>Pseudomonadati</taxon>
        <taxon>Pseudomonadota</taxon>
        <taxon>Alphaproteobacteria</taxon>
        <taxon>Hyphomicrobiales</taxon>
        <taxon>Phyllobacteriaceae</taxon>
        <taxon>Tianweitania</taxon>
    </lineage>
</organism>
<dbReference type="EMBL" id="JAGIYY010000004">
    <property type="protein sequence ID" value="MBP0439671.1"/>
    <property type="molecule type" value="Genomic_DNA"/>
</dbReference>
<dbReference type="Pfam" id="PF01551">
    <property type="entry name" value="Peptidase_M23"/>
    <property type="match status" value="1"/>
</dbReference>
<evidence type="ECO:0000259" key="7">
    <source>
        <dbReference type="Pfam" id="PF01551"/>
    </source>
</evidence>
<dbReference type="GO" id="GO:0006508">
    <property type="term" value="P:proteolysis"/>
    <property type="evidence" value="ECO:0007669"/>
    <property type="project" value="UniProtKB-KW"/>
</dbReference>
<proteinExistence type="predicted"/>
<reference evidence="8" key="1">
    <citation type="submission" date="2021-03" db="EMBL/GenBank/DDBJ databases">
        <title>Genome sequencing and assembly of Tianweitania sediminis.</title>
        <authorList>
            <person name="Chhetri G."/>
        </authorList>
    </citation>
    <scope>NUCLEOTIDE SEQUENCE</scope>
    <source>
        <strain evidence="8">Z8</strain>
    </source>
</reference>
<dbReference type="GO" id="GO:0004222">
    <property type="term" value="F:metalloendopeptidase activity"/>
    <property type="evidence" value="ECO:0007669"/>
    <property type="project" value="TreeGrafter"/>
</dbReference>
<dbReference type="InterPro" id="IPR016047">
    <property type="entry name" value="M23ase_b-sheet_dom"/>
</dbReference>
<dbReference type="SUPFAM" id="SSF51261">
    <property type="entry name" value="Duplicated hybrid motif"/>
    <property type="match status" value="1"/>
</dbReference>
<dbReference type="InterPro" id="IPR011055">
    <property type="entry name" value="Dup_hybrid_motif"/>
</dbReference>
<comment type="caution">
    <text evidence="8">The sequence shown here is derived from an EMBL/GenBank/DDBJ whole genome shotgun (WGS) entry which is preliminary data.</text>
</comment>
<dbReference type="AlphaFoldDB" id="A0A8J7RM23"/>
<evidence type="ECO:0000256" key="3">
    <source>
        <dbReference type="ARBA" id="ARBA00022723"/>
    </source>
</evidence>
<evidence type="ECO:0000313" key="8">
    <source>
        <dbReference type="EMBL" id="MBP0439671.1"/>
    </source>
</evidence>
<keyword evidence="6" id="KW-0482">Metalloprotease</keyword>
<dbReference type="PANTHER" id="PTHR21666:SF288">
    <property type="entry name" value="CELL DIVISION PROTEIN YTFB"/>
    <property type="match status" value="1"/>
</dbReference>
<dbReference type="InterPro" id="IPR050570">
    <property type="entry name" value="Cell_wall_metabolism_enzyme"/>
</dbReference>
<evidence type="ECO:0000256" key="5">
    <source>
        <dbReference type="ARBA" id="ARBA00022833"/>
    </source>
</evidence>
<evidence type="ECO:0000256" key="4">
    <source>
        <dbReference type="ARBA" id="ARBA00022801"/>
    </source>
</evidence>
<evidence type="ECO:0000256" key="2">
    <source>
        <dbReference type="ARBA" id="ARBA00022670"/>
    </source>
</evidence>
<keyword evidence="5" id="KW-0862">Zinc</keyword>
<dbReference type="CDD" id="cd12797">
    <property type="entry name" value="M23_peptidase"/>
    <property type="match status" value="1"/>
</dbReference>
<feature type="domain" description="M23ase beta-sheet core" evidence="7">
    <location>
        <begin position="272"/>
        <end position="366"/>
    </location>
</feature>
<evidence type="ECO:0000256" key="1">
    <source>
        <dbReference type="ARBA" id="ARBA00001947"/>
    </source>
</evidence>
<dbReference type="PANTHER" id="PTHR21666">
    <property type="entry name" value="PEPTIDASE-RELATED"/>
    <property type="match status" value="1"/>
</dbReference>
<evidence type="ECO:0000313" key="9">
    <source>
        <dbReference type="Proteomes" id="UP000666240"/>
    </source>
</evidence>
<sequence length="380" mass="40687">MAALIGCAVATLAVGYLLATTYLVLRDDLIGASVARQARMQQAYEDRIAALRTQVDRITSRQLLDQQLMETKVAELLKRQTELSERQGQLGPILERLGDADKESGSETLDKKASLDLRQSTSQLASAASGPVQIAALWKTRTASVSQADEADKMFLAINKSLRTIEQDQLNKLALLAEDASETAGAISEALAAAGLKIDVDYGKSDLGGPLVVADKKQIFNTRVRELDLALRRLDDVKDRARNLPIANPAPGQPITSSFGLRRDPLLGTAALHSGMDFRAKVGTPVRATAPGTVIAAGWAGGYGRMVEIAHEGGFTTRYAHLSRIGVKVGDTIERGALLGKAGSTGRSTGPHLHYEVRRNGQAVDPLRFIKAGKQVAAFL</sequence>
<dbReference type="Gene3D" id="2.70.70.10">
    <property type="entry name" value="Glucose Permease (Domain IIA)"/>
    <property type="match status" value="1"/>
</dbReference>
<protein>
    <submittedName>
        <fullName evidence="8">Peptidoglycan DD-metalloendopeptidase family protein</fullName>
    </submittedName>
</protein>
<evidence type="ECO:0000256" key="6">
    <source>
        <dbReference type="ARBA" id="ARBA00023049"/>
    </source>
</evidence>
<keyword evidence="4" id="KW-0378">Hydrolase</keyword>
<keyword evidence="3" id="KW-0479">Metal-binding</keyword>